<gene>
    <name evidence="2" type="ORF">BcepF1.072</name>
</gene>
<dbReference type="RefSeq" id="YP_001039756.1">
    <property type="nucleotide sequence ID" value="NC_009015.1"/>
</dbReference>
<dbReference type="GeneID" id="4818357"/>
<accession>A1YZX6</accession>
<dbReference type="Proteomes" id="UP000001793">
    <property type="component" value="Segment"/>
</dbReference>
<feature type="compositionally biased region" description="Basic and acidic residues" evidence="1">
    <location>
        <begin position="80"/>
        <end position="95"/>
    </location>
</feature>
<feature type="compositionally biased region" description="Basic and acidic residues" evidence="1">
    <location>
        <begin position="15"/>
        <end position="71"/>
    </location>
</feature>
<evidence type="ECO:0000256" key="1">
    <source>
        <dbReference type="SAM" id="MobiDB-lite"/>
    </source>
</evidence>
<organism evidence="2 3">
    <name type="scientific">Burkholderia phage BcepF1</name>
    <dbReference type="NCBI Taxonomy" id="2886897"/>
    <lineage>
        <taxon>Viruses</taxon>
        <taxon>Duplodnaviria</taxon>
        <taxon>Heunggongvirae</taxon>
        <taxon>Uroviricota</taxon>
        <taxon>Caudoviricetes</taxon>
        <taxon>Lindbergviridae</taxon>
        <taxon>Bcepfunavirus</taxon>
        <taxon>Bcepfunavirus bcepF1</taxon>
    </lineage>
</organism>
<name>A1YZX6_9CAUD</name>
<reference evidence="2 3" key="1">
    <citation type="submission" date="2006-12" db="EMBL/GenBank/DDBJ databases">
        <title>Genomic analysis of Burkholderia ambifaria phage BcepF1, a member of the Bcep781- like phage supergroup.</title>
        <authorList>
            <person name="Summer E.J."/>
            <person name="Robinson S."/>
            <person name="Haines C."/>
            <person name="Adams B."/>
            <person name="Daggett M."/>
            <person name="Landua J."/>
            <person name="Swanson S."/>
            <person name="Vorndam W."/>
            <person name="Morrison W."/>
            <person name="Nail K."/>
            <person name="Gonzalez C."/>
            <person name="Young R."/>
        </authorList>
    </citation>
    <scope>NUCLEOTIDE SEQUENCE [LARGE SCALE GENOMIC DNA]</scope>
</reference>
<dbReference type="OrthoDB" id="16851at10239"/>
<evidence type="ECO:0000313" key="3">
    <source>
        <dbReference type="Proteomes" id="UP000001793"/>
    </source>
</evidence>
<keyword evidence="3" id="KW-1185">Reference proteome</keyword>
<evidence type="ECO:0000313" key="2">
    <source>
        <dbReference type="EMBL" id="ABL96803.1"/>
    </source>
</evidence>
<proteinExistence type="predicted"/>
<feature type="region of interest" description="Disordered" evidence="1">
    <location>
        <begin position="1"/>
        <end position="95"/>
    </location>
</feature>
<dbReference type="KEGG" id="vg:4818357"/>
<dbReference type="EMBL" id="EF153632">
    <property type="protein sequence ID" value="ABL96803.1"/>
    <property type="molecule type" value="Genomic_DNA"/>
</dbReference>
<sequence>MTHAAAHNQEPELTAEQKREKRAAEKQAAKDEERRIAQEKKDAERAERAAKKQAEKDAEKKAKADKKDAERALAAAQAAEEAKTRKEKRAAEKAEAEKVAAEKKAAAAEQRILDRQARRDALAARRESTITEGERRQKATHIVFTDKGLSKPQQFSVRGRILAWIRANCPIGEPVAIDHIGKELEPILFGSSIRSFLSKLEETCHVDFVSLESAPADKPAE</sequence>
<protein>
    <recommendedName>
        <fullName evidence="4">TolA protein</fullName>
    </recommendedName>
</protein>
<evidence type="ECO:0008006" key="4">
    <source>
        <dbReference type="Google" id="ProtNLM"/>
    </source>
</evidence>